<evidence type="ECO:0000259" key="5">
    <source>
        <dbReference type="SMART" id="SM00822"/>
    </source>
</evidence>
<proteinExistence type="inferred from homology"/>
<dbReference type="PROSITE" id="PS00061">
    <property type="entry name" value="ADH_SHORT"/>
    <property type="match status" value="1"/>
</dbReference>
<comment type="caution">
    <text evidence="6">The sequence shown here is derived from an EMBL/GenBank/DDBJ whole genome shotgun (WGS) entry which is preliminary data.</text>
</comment>
<keyword evidence="7" id="KW-1185">Reference proteome</keyword>
<evidence type="ECO:0000313" key="6">
    <source>
        <dbReference type="EMBL" id="NPT53974.1"/>
    </source>
</evidence>
<feature type="domain" description="Ketoreductase" evidence="5">
    <location>
        <begin position="3"/>
        <end position="184"/>
    </location>
</feature>
<dbReference type="InterPro" id="IPR020904">
    <property type="entry name" value="Sc_DH/Rdtase_CS"/>
</dbReference>
<accession>A0A972NKL8</accession>
<sequence length="231" mass="23892">MQRVVAITGGFGTLGRAVGNAFTADGWKAALLDRAPAPDAPTPEQQDAQFRLGGVDLTDLGSARTAMSSVAGRLGPLNALINVAGGFRWETLADSDLETWDLMYQMNVRTAATASRAALDQFGDGPEGGRIVNIGAGAALRAGAGMGAYAASKAGVLRLTEALADELKDRGITVNAILPGIIDTPQNRKDMPDADFSRWVQPADIAAVILFLASRAAMAVTGASIPVTGRL</sequence>
<evidence type="ECO:0000313" key="7">
    <source>
        <dbReference type="Proteomes" id="UP000655523"/>
    </source>
</evidence>
<reference evidence="6 7" key="1">
    <citation type="submission" date="2019-11" db="EMBL/GenBank/DDBJ databases">
        <title>Metabolism of dissolved organic matter in forest soils.</title>
        <authorList>
            <person name="Cyle K.T."/>
            <person name="Wilhelm R.C."/>
            <person name="Martinez C.E."/>
        </authorList>
    </citation>
    <scope>NUCLEOTIDE SEQUENCE [LARGE SCALE GENOMIC DNA]</scope>
    <source>
        <strain evidence="6 7">5N</strain>
    </source>
</reference>
<keyword evidence="3" id="KW-0520">NAD</keyword>
<comment type="similarity">
    <text evidence="1 4">Belongs to the short-chain dehydrogenases/reductases (SDR) family.</text>
</comment>
<dbReference type="PRINTS" id="PR00080">
    <property type="entry name" value="SDRFAMILY"/>
</dbReference>
<dbReference type="Pfam" id="PF00106">
    <property type="entry name" value="adh_short"/>
    <property type="match status" value="1"/>
</dbReference>
<dbReference type="EMBL" id="WOEZ01000027">
    <property type="protein sequence ID" value="NPT53974.1"/>
    <property type="molecule type" value="Genomic_DNA"/>
</dbReference>
<dbReference type="SMART" id="SM00822">
    <property type="entry name" value="PKS_KR"/>
    <property type="match status" value="1"/>
</dbReference>
<dbReference type="InterPro" id="IPR036291">
    <property type="entry name" value="NAD(P)-bd_dom_sf"/>
</dbReference>
<protein>
    <submittedName>
        <fullName evidence="6">SDR family NAD(P)-dependent oxidoreductase</fullName>
    </submittedName>
</protein>
<evidence type="ECO:0000256" key="1">
    <source>
        <dbReference type="ARBA" id="ARBA00006484"/>
    </source>
</evidence>
<name>A0A972NKL8_9BURK</name>
<dbReference type="PRINTS" id="PR00081">
    <property type="entry name" value="GDHRDH"/>
</dbReference>
<dbReference type="PANTHER" id="PTHR24321">
    <property type="entry name" value="DEHYDROGENASES, SHORT CHAIN"/>
    <property type="match status" value="1"/>
</dbReference>
<dbReference type="InterPro" id="IPR002347">
    <property type="entry name" value="SDR_fam"/>
</dbReference>
<dbReference type="Proteomes" id="UP000655523">
    <property type="component" value="Unassembled WGS sequence"/>
</dbReference>
<dbReference type="GO" id="GO:0016491">
    <property type="term" value="F:oxidoreductase activity"/>
    <property type="evidence" value="ECO:0007669"/>
    <property type="project" value="UniProtKB-KW"/>
</dbReference>
<gene>
    <name evidence="6" type="ORF">GNZ13_04970</name>
</gene>
<dbReference type="AlphaFoldDB" id="A0A972NKL8"/>
<dbReference type="PANTHER" id="PTHR24321:SF8">
    <property type="entry name" value="ESTRADIOL 17-BETA-DEHYDROGENASE 8-RELATED"/>
    <property type="match status" value="1"/>
</dbReference>
<dbReference type="SUPFAM" id="SSF51735">
    <property type="entry name" value="NAD(P)-binding Rossmann-fold domains"/>
    <property type="match status" value="1"/>
</dbReference>
<organism evidence="6 7">
    <name type="scientific">Paraburkholderia elongata</name>
    <dbReference type="NCBI Taxonomy" id="2675747"/>
    <lineage>
        <taxon>Bacteria</taxon>
        <taxon>Pseudomonadati</taxon>
        <taxon>Pseudomonadota</taxon>
        <taxon>Betaproteobacteria</taxon>
        <taxon>Burkholderiales</taxon>
        <taxon>Burkholderiaceae</taxon>
        <taxon>Paraburkholderia</taxon>
    </lineage>
</organism>
<dbReference type="Gene3D" id="3.40.50.720">
    <property type="entry name" value="NAD(P)-binding Rossmann-like Domain"/>
    <property type="match status" value="1"/>
</dbReference>
<evidence type="ECO:0000256" key="2">
    <source>
        <dbReference type="ARBA" id="ARBA00023002"/>
    </source>
</evidence>
<dbReference type="RefSeq" id="WP_172161042.1">
    <property type="nucleotide sequence ID" value="NZ_WOEZ01000027.1"/>
</dbReference>
<dbReference type="InterPro" id="IPR057326">
    <property type="entry name" value="KR_dom"/>
</dbReference>
<keyword evidence="2" id="KW-0560">Oxidoreductase</keyword>
<evidence type="ECO:0000256" key="3">
    <source>
        <dbReference type="ARBA" id="ARBA00023027"/>
    </source>
</evidence>
<evidence type="ECO:0000256" key="4">
    <source>
        <dbReference type="RuleBase" id="RU000363"/>
    </source>
</evidence>